<organism evidence="4 5">
    <name type="scientific">Pseudoduganella violacea</name>
    <dbReference type="NCBI Taxonomy" id="1715466"/>
    <lineage>
        <taxon>Bacteria</taxon>
        <taxon>Pseudomonadati</taxon>
        <taxon>Pseudomonadota</taxon>
        <taxon>Betaproteobacteria</taxon>
        <taxon>Burkholderiales</taxon>
        <taxon>Oxalobacteraceae</taxon>
        <taxon>Telluria group</taxon>
        <taxon>Pseudoduganella</taxon>
    </lineage>
</organism>
<name>A0A7W5B8X1_9BURK</name>
<proteinExistence type="predicted"/>
<dbReference type="PANTHER" id="PTHR43877:SF1">
    <property type="entry name" value="ACETYLTRANSFERASE"/>
    <property type="match status" value="1"/>
</dbReference>
<evidence type="ECO:0000256" key="1">
    <source>
        <dbReference type="ARBA" id="ARBA00022679"/>
    </source>
</evidence>
<evidence type="ECO:0000313" key="4">
    <source>
        <dbReference type="EMBL" id="MBB3118727.1"/>
    </source>
</evidence>
<keyword evidence="5" id="KW-1185">Reference proteome</keyword>
<dbReference type="Gene3D" id="3.40.630.30">
    <property type="match status" value="1"/>
</dbReference>
<dbReference type="PANTHER" id="PTHR43877">
    <property type="entry name" value="AMINOALKYLPHOSPHONATE N-ACETYLTRANSFERASE-RELATED-RELATED"/>
    <property type="match status" value="1"/>
</dbReference>
<feature type="domain" description="N-acetyltransferase" evidence="3">
    <location>
        <begin position="1"/>
        <end position="150"/>
    </location>
</feature>
<dbReference type="CDD" id="cd04301">
    <property type="entry name" value="NAT_SF"/>
    <property type="match status" value="1"/>
</dbReference>
<dbReference type="InterPro" id="IPR016181">
    <property type="entry name" value="Acyl_CoA_acyltransferase"/>
</dbReference>
<evidence type="ECO:0000313" key="5">
    <source>
        <dbReference type="Proteomes" id="UP000541535"/>
    </source>
</evidence>
<keyword evidence="2" id="KW-0012">Acyltransferase</keyword>
<reference evidence="4 5" key="1">
    <citation type="submission" date="2020-08" db="EMBL/GenBank/DDBJ databases">
        <title>Genomic Encyclopedia of Type Strains, Phase III (KMG-III): the genomes of soil and plant-associated and newly described type strains.</title>
        <authorList>
            <person name="Whitman W."/>
        </authorList>
    </citation>
    <scope>NUCLEOTIDE SEQUENCE [LARGE SCALE GENOMIC DNA]</scope>
    <source>
        <strain evidence="4 5">CECT 8897</strain>
    </source>
</reference>
<dbReference type="AlphaFoldDB" id="A0A7W5B8X1"/>
<gene>
    <name evidence="4" type="ORF">FHS03_001772</name>
</gene>
<keyword evidence="1 4" id="KW-0808">Transferase</keyword>
<evidence type="ECO:0000259" key="3">
    <source>
        <dbReference type="PROSITE" id="PS51186"/>
    </source>
</evidence>
<dbReference type="Proteomes" id="UP000541535">
    <property type="component" value="Unassembled WGS sequence"/>
</dbReference>
<dbReference type="RefSeq" id="WP_183440628.1">
    <property type="nucleotide sequence ID" value="NZ_JACHXD010000004.1"/>
</dbReference>
<sequence length="150" mass="16938">MEIRNAQRGDLPRIAALFWQLGYPNTVASLEQRWPEFERRDGDCWVAEVAGQIVGVLTQNYVLPLSTTGEYAVVSAFVVDETLRRLGAGRALMAHAEARAQARGCTHTELSSSMRRQPAHLFYERVGYREVPKRFVKDYAPRAAAPEDMQ</sequence>
<dbReference type="GO" id="GO:0016747">
    <property type="term" value="F:acyltransferase activity, transferring groups other than amino-acyl groups"/>
    <property type="evidence" value="ECO:0007669"/>
    <property type="project" value="InterPro"/>
</dbReference>
<dbReference type="SUPFAM" id="SSF55729">
    <property type="entry name" value="Acyl-CoA N-acyltransferases (Nat)"/>
    <property type="match status" value="1"/>
</dbReference>
<evidence type="ECO:0000256" key="2">
    <source>
        <dbReference type="ARBA" id="ARBA00023315"/>
    </source>
</evidence>
<dbReference type="InterPro" id="IPR000182">
    <property type="entry name" value="GNAT_dom"/>
</dbReference>
<dbReference type="InterPro" id="IPR050832">
    <property type="entry name" value="Bact_Acetyltransf"/>
</dbReference>
<dbReference type="PROSITE" id="PS51186">
    <property type="entry name" value="GNAT"/>
    <property type="match status" value="1"/>
</dbReference>
<comment type="caution">
    <text evidence="4">The sequence shown here is derived from an EMBL/GenBank/DDBJ whole genome shotgun (WGS) entry which is preliminary data.</text>
</comment>
<accession>A0A7W5B8X1</accession>
<protein>
    <submittedName>
        <fullName evidence="4">GNAT superfamily N-acetyltransferase</fullName>
    </submittedName>
</protein>
<dbReference type="EMBL" id="JACHXD010000004">
    <property type="protein sequence ID" value="MBB3118727.1"/>
    <property type="molecule type" value="Genomic_DNA"/>
</dbReference>
<dbReference type="Pfam" id="PF00583">
    <property type="entry name" value="Acetyltransf_1"/>
    <property type="match status" value="1"/>
</dbReference>